<dbReference type="Pfam" id="PF22621">
    <property type="entry name" value="CurL-like_PKS_C"/>
    <property type="match status" value="1"/>
</dbReference>
<feature type="region of interest" description="N-terminal hotdog fold" evidence="5">
    <location>
        <begin position="1314"/>
        <end position="1449"/>
    </location>
</feature>
<dbReference type="InterPro" id="IPR009081">
    <property type="entry name" value="PP-bd_ACP"/>
</dbReference>
<dbReference type="RefSeq" id="XP_046070138.1">
    <property type="nucleotide sequence ID" value="XM_046218396.1"/>
</dbReference>
<accession>A0AAD4KM77</accession>
<comment type="pathway">
    <text evidence="1">Secondary metabolite biosynthesis.</text>
</comment>
<dbReference type="Pfam" id="PF00550">
    <property type="entry name" value="PP-binding"/>
    <property type="match status" value="1"/>
</dbReference>
<feature type="region of interest" description="Disordered" evidence="6">
    <location>
        <begin position="1630"/>
        <end position="1697"/>
    </location>
</feature>
<keyword evidence="3" id="KW-0597">Phosphoprotein</keyword>
<dbReference type="Gene3D" id="3.30.70.3290">
    <property type="match status" value="1"/>
</dbReference>
<dbReference type="InterPro" id="IPR042104">
    <property type="entry name" value="PKS_dehydratase_sf"/>
</dbReference>
<comment type="caution">
    <text evidence="10">The sequence shown here is derived from an EMBL/GenBank/DDBJ whole genome shotgun (WGS) entry which is preliminary data.</text>
</comment>
<dbReference type="NCBIfam" id="TIGR04532">
    <property type="entry name" value="PT_fungal_PKS"/>
    <property type="match status" value="1"/>
</dbReference>
<evidence type="ECO:0000256" key="4">
    <source>
        <dbReference type="ARBA" id="ARBA00022679"/>
    </source>
</evidence>
<feature type="active site" description="Proton donor; for dehydratase activity" evidence="5">
    <location>
        <position position="1534"/>
    </location>
</feature>
<dbReference type="Proteomes" id="UP001201262">
    <property type="component" value="Unassembled WGS sequence"/>
</dbReference>
<dbReference type="GeneID" id="70248683"/>
<keyword evidence="11" id="KW-1185">Reference proteome</keyword>
<dbReference type="SMART" id="SM00827">
    <property type="entry name" value="PKS_AT"/>
    <property type="match status" value="1"/>
</dbReference>
<dbReference type="PROSITE" id="PS52019">
    <property type="entry name" value="PKS_MFAS_DH"/>
    <property type="match status" value="1"/>
</dbReference>
<feature type="domain" description="PKS/mFAS DH" evidence="9">
    <location>
        <begin position="1314"/>
        <end position="1623"/>
    </location>
</feature>
<evidence type="ECO:0000256" key="2">
    <source>
        <dbReference type="ARBA" id="ARBA00022450"/>
    </source>
</evidence>
<dbReference type="InterPro" id="IPR020841">
    <property type="entry name" value="PKS_Beta-ketoAc_synthase_dom"/>
</dbReference>
<evidence type="ECO:0000259" key="9">
    <source>
        <dbReference type="PROSITE" id="PS52019"/>
    </source>
</evidence>
<dbReference type="Pfam" id="PF02801">
    <property type="entry name" value="Ketoacyl-synt_C"/>
    <property type="match status" value="1"/>
</dbReference>
<dbReference type="EMBL" id="JAJTJA010000008">
    <property type="protein sequence ID" value="KAH8694996.1"/>
    <property type="molecule type" value="Genomic_DNA"/>
</dbReference>
<dbReference type="InterPro" id="IPR016039">
    <property type="entry name" value="Thiolase-like"/>
</dbReference>
<evidence type="ECO:0000256" key="6">
    <source>
        <dbReference type="SAM" id="MobiDB-lite"/>
    </source>
</evidence>
<evidence type="ECO:0000313" key="10">
    <source>
        <dbReference type="EMBL" id="KAH8694996.1"/>
    </source>
</evidence>
<dbReference type="InterPro" id="IPR032088">
    <property type="entry name" value="SAT"/>
</dbReference>
<dbReference type="InterPro" id="IPR018201">
    <property type="entry name" value="Ketoacyl_synth_AS"/>
</dbReference>
<feature type="active site" description="Proton acceptor; for dehydratase activity" evidence="5">
    <location>
        <position position="1346"/>
    </location>
</feature>
<evidence type="ECO:0000313" key="11">
    <source>
        <dbReference type="Proteomes" id="UP001201262"/>
    </source>
</evidence>
<dbReference type="InterPro" id="IPR014031">
    <property type="entry name" value="Ketoacyl_synth_C"/>
</dbReference>
<dbReference type="InterPro" id="IPR014043">
    <property type="entry name" value="Acyl_transferase_dom"/>
</dbReference>
<dbReference type="InterPro" id="IPR014030">
    <property type="entry name" value="Ketoacyl_synth_N"/>
</dbReference>
<dbReference type="Gene3D" id="3.40.366.10">
    <property type="entry name" value="Malonyl-Coenzyme A Acyl Carrier Protein, domain 2"/>
    <property type="match status" value="2"/>
</dbReference>
<dbReference type="SUPFAM" id="SSF52151">
    <property type="entry name" value="FabD/lysophospholipase-like"/>
    <property type="match status" value="1"/>
</dbReference>
<dbReference type="InterPro" id="IPR001227">
    <property type="entry name" value="Ac_transferase_dom_sf"/>
</dbReference>
<dbReference type="SUPFAM" id="SSF47336">
    <property type="entry name" value="ACP-like"/>
    <property type="match status" value="1"/>
</dbReference>
<dbReference type="InterPro" id="IPR030918">
    <property type="entry name" value="PT_fungal_PKS"/>
</dbReference>
<gene>
    <name evidence="10" type="ORF">BGW36DRAFT_398327</name>
</gene>
<dbReference type="SUPFAM" id="SSF55048">
    <property type="entry name" value="Probable ACP-binding domain of malonyl-CoA ACP transacylase"/>
    <property type="match status" value="1"/>
</dbReference>
<dbReference type="InterPro" id="IPR016035">
    <property type="entry name" value="Acyl_Trfase/lysoPLipase"/>
</dbReference>
<evidence type="ECO:0000259" key="8">
    <source>
        <dbReference type="PROSITE" id="PS52004"/>
    </source>
</evidence>
<name>A0AAD4KM77_9EURO</name>
<dbReference type="Gene3D" id="1.10.1200.10">
    <property type="entry name" value="ACP-like"/>
    <property type="match status" value="1"/>
</dbReference>
<dbReference type="PANTHER" id="PTHR43775:SF24">
    <property type="entry name" value="NON-REDUCING POLYKETIDE SYNTHASE APTA-RELATED"/>
    <property type="match status" value="1"/>
</dbReference>
<dbReference type="FunFam" id="3.10.129.110:FF:000001">
    <property type="entry name" value="Sterigmatocystin biosynthesis polyketide synthase"/>
    <property type="match status" value="1"/>
</dbReference>
<keyword evidence="2" id="KW-0596">Phosphopantetheine</keyword>
<dbReference type="InterPro" id="IPR016036">
    <property type="entry name" value="Malonyl_transacylase_ACP-bd"/>
</dbReference>
<evidence type="ECO:0000256" key="3">
    <source>
        <dbReference type="ARBA" id="ARBA00022553"/>
    </source>
</evidence>
<evidence type="ECO:0000259" key="7">
    <source>
        <dbReference type="PROSITE" id="PS50075"/>
    </source>
</evidence>
<dbReference type="GO" id="GO:0004315">
    <property type="term" value="F:3-oxoacyl-[acyl-carrier-protein] synthase activity"/>
    <property type="evidence" value="ECO:0007669"/>
    <property type="project" value="InterPro"/>
</dbReference>
<proteinExistence type="predicted"/>
<dbReference type="Pfam" id="PF14765">
    <property type="entry name" value="PS-DH"/>
    <property type="match status" value="1"/>
</dbReference>
<dbReference type="SUPFAM" id="SSF53901">
    <property type="entry name" value="Thiolase-like"/>
    <property type="match status" value="1"/>
</dbReference>
<dbReference type="SMART" id="SM00825">
    <property type="entry name" value="PKS_KS"/>
    <property type="match status" value="1"/>
</dbReference>
<protein>
    <submittedName>
        <fullName evidence="10">Beta-ketoacyl synthase domain-containing protein</fullName>
    </submittedName>
</protein>
<dbReference type="InterPro" id="IPR049900">
    <property type="entry name" value="PKS_mFAS_DH"/>
</dbReference>
<keyword evidence="4" id="KW-0808">Transferase</keyword>
<dbReference type="Pfam" id="PF00109">
    <property type="entry name" value="ketoacyl-synt"/>
    <property type="match status" value="1"/>
</dbReference>
<feature type="domain" description="Carrier" evidence="7">
    <location>
        <begin position="1719"/>
        <end position="1796"/>
    </location>
</feature>
<evidence type="ECO:0000256" key="5">
    <source>
        <dbReference type="PROSITE-ProRule" id="PRU01363"/>
    </source>
</evidence>
<dbReference type="GO" id="GO:0044550">
    <property type="term" value="P:secondary metabolite biosynthetic process"/>
    <property type="evidence" value="ECO:0007669"/>
    <property type="project" value="TreeGrafter"/>
</dbReference>
<dbReference type="PROSITE" id="PS52004">
    <property type="entry name" value="KS3_2"/>
    <property type="match status" value="1"/>
</dbReference>
<dbReference type="GO" id="GO:0004312">
    <property type="term" value="F:fatty acid synthase activity"/>
    <property type="evidence" value="ECO:0007669"/>
    <property type="project" value="TreeGrafter"/>
</dbReference>
<dbReference type="Pfam" id="PF16073">
    <property type="entry name" value="SAT"/>
    <property type="match status" value="1"/>
</dbReference>
<sequence>MVSFGAECTTKLLLFSHEFPADDVQELFRGLHRHSKGTKFPLLATFLTECTRVLKEEISKLPRELQDDIPAFHSVTTFAAYFNELRKGPLGGAWEGAFLCIYQIAMFIGYFEANDLDYDIPNRSVTVVGMSIGLFAASATAAASSLAELALTGAESVRVSFAFCTHVRRTSDLLETPGVDENLSSWAYVVMGLSADKIQDELDQYNKETRASKLNKLTISHTDINSVGITGPPARLRHLFQRSEVLRYSKHSSLQIHGGLCHVPDIYDVTDVEAIMNTSSIEAWHHRLLRLPLLSPHTGMPFPAENAAHLVELIVKEALMKPLHFDNLVDGILNIMSSPGLVECDVLHFRTSIISKGLISTLESKLSKIQISCYDIVDWIQQEYVNPPRLLKDSKLAIVGMACRMPGGANDHELFWELLVDGRDVHTRVPADRFDLEAHYDPTGAMENSTDTPYGNFIDGPGLFDPGFFNMSPREAEQTDPMQRLALVTAYEALEMAGFVPNRTASSNMKRVGVFFGQASDDYREVNANQNVSTYGIPGTERAFGNGRINYFFKFQGPSFSLDTACSSGLAAVNAACSSLWAGESDLVIAGGLNVITNPDIYCMLTKGHFLSKTGQCKVWDEGADGYCRADGIGSVVIKRLEDAIADNDKILGTIAAGATNHSCDAVSITHPHVGAQKDNYRQVILQAGINPLDVSYVELHGTGTQAGDAVESESVLEIFAPVTPKRRPEQRLHLGAVKSNIGHGEAAAGVASLIKVLLMYQKNLIPRHVGIKSNINPAVAKNLEKRNAGVVFENTPWPRPEGGKRYAIVNSFGAHGGNTTLVLEDPPKKRGTDIVGDSLEVHPITISAKSKVSLKGNIEDLIQYLVQNPDSSLQDLSYTLMVRRIHHPRRISTSVSSISQLQDFLKNSIQSSDDVKSVSSVAPKMVFAFTGQGSFYRGAGQQLFQSFPYFNQQVRQLDHVVQKLGFPAIIHEIEGTKISDEEVVSPIITQLVILVLQIALIKFWKRLGLSPAVVIGHSLGEYAAMVASGVLSPSDAIYLVGKRAELLVKYCKPRSHIMLSVRAGLDEVNRLVNNQVYFEISCLNSSQETVISGPREDIGAIRTLIEAEGLKCLALDIPYAFHSGQLDAILDEFEDAASHIVFKPPTIPIVSPLLGQSIFDGKTINAKYLRRASREPVNFVMALESAASAGIIDDKTIWLEIGSHPICNAFARSHNANLKTFISLQKNEHNVTTVTTTLTGLHAVGLPLRWGEYYRDNERSYNLLHLPHYHWNNENYFIPYTGTWTLEKGRSKYCSSEPLVSPAISSLQSTSVQRVIIEELQESTGHLVAVTDIQRPDFLEAVNGHKMNGRGVVTGSIWGEISLTVGEYLYKRLVPEAKTVNMNVAEMEVLESQLPNDDNTKPQLIQIEAFIDLMDSSTAVKWYSIKLDGSRSEYAFASATVFYEDPKAWKTEWRKITHLLEERIATLSSMAASRSANKLTRNMIYQLFQNIVDYADVYRGMQSLVLNGLEAFADVELTPDRHGSWHTPPHWIDSVFQMAGFVMNGGDETNTREFFYITPGWDDLRIAKPLAPNIPYQSYVRMTPSEDEANTFIGDIYALQSGEIVGVCGGIKFRRVPRVLMQRLYAGPRQSQPVDLPSHHTAPQVAPTADSKALRQARRTRTPPSAPGSLSFPVPITSSVAGTRSKKPAPTPAAKQEVTFPSFVDTNNTASTESSVKQPQDEVVVSCMNLISRETGLDIKEFVDEASFAELGIDSLMSLVLSEKLLNELGVEVKSSIFLECPTVIEFTNWLTQYR</sequence>
<dbReference type="Gene3D" id="3.30.70.250">
    <property type="entry name" value="Malonyl-CoA ACP transacylase, ACP-binding"/>
    <property type="match status" value="1"/>
</dbReference>
<feature type="region of interest" description="C-terminal hotdog fold" evidence="5">
    <location>
        <begin position="1477"/>
        <end position="1623"/>
    </location>
</feature>
<dbReference type="PANTHER" id="PTHR43775">
    <property type="entry name" value="FATTY ACID SYNTHASE"/>
    <property type="match status" value="1"/>
</dbReference>
<reference evidence="10" key="1">
    <citation type="submission" date="2021-12" db="EMBL/GenBank/DDBJ databases">
        <title>Convergent genome expansion in fungi linked to evolution of root-endophyte symbiosis.</title>
        <authorList>
            <consortium name="DOE Joint Genome Institute"/>
            <person name="Ke Y.-H."/>
            <person name="Bonito G."/>
            <person name="Liao H.-L."/>
            <person name="Looney B."/>
            <person name="Rojas-Flechas A."/>
            <person name="Nash J."/>
            <person name="Hameed K."/>
            <person name="Schadt C."/>
            <person name="Martin F."/>
            <person name="Crous P.W."/>
            <person name="Miettinen O."/>
            <person name="Magnuson J.K."/>
            <person name="Labbe J."/>
            <person name="Jacobson D."/>
            <person name="Doktycz M.J."/>
            <person name="Veneault-Fourrey C."/>
            <person name="Kuo A."/>
            <person name="Mondo S."/>
            <person name="Calhoun S."/>
            <person name="Riley R."/>
            <person name="Ohm R."/>
            <person name="LaButti K."/>
            <person name="Andreopoulos B."/>
            <person name="Pangilinan J."/>
            <person name="Nolan M."/>
            <person name="Tritt A."/>
            <person name="Clum A."/>
            <person name="Lipzen A."/>
            <person name="Daum C."/>
            <person name="Barry K."/>
            <person name="Grigoriev I.V."/>
            <person name="Vilgalys R."/>
        </authorList>
    </citation>
    <scope>NUCLEOTIDE SEQUENCE</scope>
    <source>
        <strain evidence="10">PMI_201</strain>
    </source>
</reference>
<dbReference type="InterPro" id="IPR050091">
    <property type="entry name" value="PKS_NRPS_Biosynth_Enz"/>
</dbReference>
<evidence type="ECO:0000256" key="1">
    <source>
        <dbReference type="ARBA" id="ARBA00005179"/>
    </source>
</evidence>
<dbReference type="Gene3D" id="3.40.47.10">
    <property type="match status" value="1"/>
</dbReference>
<dbReference type="InterPro" id="IPR036736">
    <property type="entry name" value="ACP-like_sf"/>
</dbReference>
<feature type="domain" description="Ketosynthase family 3 (KS3)" evidence="8">
    <location>
        <begin position="393"/>
        <end position="826"/>
    </location>
</feature>
<dbReference type="PROSITE" id="PS00606">
    <property type="entry name" value="KS3_1"/>
    <property type="match status" value="1"/>
</dbReference>
<dbReference type="GO" id="GO:0006633">
    <property type="term" value="P:fatty acid biosynthetic process"/>
    <property type="evidence" value="ECO:0007669"/>
    <property type="project" value="InterPro"/>
</dbReference>
<dbReference type="InterPro" id="IPR049551">
    <property type="entry name" value="PKS_DH_C"/>
</dbReference>
<dbReference type="Gene3D" id="3.10.129.110">
    <property type="entry name" value="Polyketide synthase dehydratase"/>
    <property type="match status" value="1"/>
</dbReference>
<dbReference type="Pfam" id="PF00698">
    <property type="entry name" value="Acyl_transf_1"/>
    <property type="match status" value="1"/>
</dbReference>
<organism evidence="10 11">
    <name type="scientific">Talaromyces proteolyticus</name>
    <dbReference type="NCBI Taxonomy" id="1131652"/>
    <lineage>
        <taxon>Eukaryota</taxon>
        <taxon>Fungi</taxon>
        <taxon>Dikarya</taxon>
        <taxon>Ascomycota</taxon>
        <taxon>Pezizomycotina</taxon>
        <taxon>Eurotiomycetes</taxon>
        <taxon>Eurotiomycetidae</taxon>
        <taxon>Eurotiales</taxon>
        <taxon>Trichocomaceae</taxon>
        <taxon>Talaromyces</taxon>
        <taxon>Talaromyces sect. Bacilispori</taxon>
    </lineage>
</organism>
<dbReference type="CDD" id="cd00833">
    <property type="entry name" value="PKS"/>
    <property type="match status" value="1"/>
</dbReference>
<dbReference type="PROSITE" id="PS50075">
    <property type="entry name" value="CARRIER"/>
    <property type="match status" value="1"/>
</dbReference>